<name>A0A4P8VTV1_LYTSA</name>
<proteinExistence type="inferred from homology"/>
<gene>
    <name evidence="5" type="primary">ycf1</name>
    <name evidence="2" type="synonym">TIC214</name>
</gene>
<dbReference type="GO" id="GO:0009706">
    <property type="term" value="C:chloroplast inner membrane"/>
    <property type="evidence" value="ECO:0007669"/>
    <property type="project" value="UniProtKB-SubCell"/>
</dbReference>
<keyword evidence="2 5" id="KW-0934">Plastid</keyword>
<dbReference type="PANTHER" id="PTHR33163:SF40">
    <property type="entry name" value="PROTEIN TIC 214"/>
    <property type="match status" value="1"/>
</dbReference>
<feature type="compositionally biased region" description="Basic and acidic residues" evidence="4">
    <location>
        <begin position="1559"/>
        <end position="1570"/>
    </location>
</feature>
<feature type="transmembrane region" description="Helical" evidence="2">
    <location>
        <begin position="63"/>
        <end position="83"/>
    </location>
</feature>
<accession>A0A4P8VTV1</accession>
<dbReference type="InterPro" id="IPR008896">
    <property type="entry name" value="TIC214"/>
</dbReference>
<comment type="function">
    <text evidence="2">Involved in protein precursor import into chloroplasts. May be part of an intermediate translocation complex acting as a protein-conducting channel at the inner envelope.</text>
</comment>
<comment type="subcellular location">
    <subcellularLocation>
        <location evidence="1">Membrane</location>
        <topology evidence="1">Multi-pass membrane protein</topology>
    </subcellularLocation>
    <subcellularLocation>
        <location evidence="2">Plastid</location>
        <location evidence="2">Chloroplast inner membrane</location>
    </subcellularLocation>
</comment>
<evidence type="ECO:0000256" key="2">
    <source>
        <dbReference type="RuleBase" id="RU364085"/>
    </source>
</evidence>
<evidence type="ECO:0000256" key="4">
    <source>
        <dbReference type="SAM" id="MobiDB-lite"/>
    </source>
</evidence>
<feature type="region of interest" description="Disordered" evidence="4">
    <location>
        <begin position="251"/>
        <end position="307"/>
    </location>
</feature>
<reference evidence="5" key="1">
    <citation type="submission" date="2019-05" db="EMBL/GenBank/DDBJ databases">
        <title>Comparative analyses of chloroplast genomes from 22 Lythraceae species: inferences for phylogenetic relationships and genome evolution within Myrtales.</title>
        <authorList>
            <person name="Gu C."/>
            <person name="Ma L."/>
            <person name="Wu Z."/>
            <person name="Chen K."/>
            <person name="Wang Y."/>
        </authorList>
    </citation>
    <scope>NUCLEOTIDE SEQUENCE</scope>
</reference>
<feature type="transmembrane region" description="Helical" evidence="2">
    <location>
        <begin position="90"/>
        <end position="107"/>
    </location>
</feature>
<feature type="transmembrane region" description="Helical" evidence="2">
    <location>
        <begin position="220"/>
        <end position="238"/>
    </location>
</feature>
<protein>
    <recommendedName>
        <fullName evidence="2">Protein TIC 214</fullName>
    </recommendedName>
    <alternativeName>
        <fullName evidence="2">Translocon at the inner envelope membrane of chloroplasts 214</fullName>
    </alternativeName>
</protein>
<dbReference type="PANTHER" id="PTHR33163">
    <property type="entry name" value="PROTEIN TIC 214-RELATED"/>
    <property type="match status" value="1"/>
</dbReference>
<keyword evidence="2" id="KW-0653">Protein transport</keyword>
<feature type="transmembrane region" description="Helical" evidence="2">
    <location>
        <begin position="168"/>
        <end position="188"/>
    </location>
</feature>
<dbReference type="EMBL" id="MK881629">
    <property type="protein sequence ID" value="QCR99614.1"/>
    <property type="molecule type" value="Genomic_DNA"/>
</dbReference>
<feature type="transmembrane region" description="Helical" evidence="2">
    <location>
        <begin position="127"/>
        <end position="147"/>
    </location>
</feature>
<evidence type="ECO:0000256" key="3">
    <source>
        <dbReference type="SAM" id="Coils"/>
    </source>
</evidence>
<keyword evidence="2" id="KW-1133">Transmembrane helix</keyword>
<dbReference type="RefSeq" id="YP_009659806.1">
    <property type="nucleotide sequence ID" value="NC_042891.1"/>
</dbReference>
<comment type="subunit">
    <text evidence="2">Part of the Tic complex.</text>
</comment>
<keyword evidence="2" id="KW-0812">Transmembrane</keyword>
<keyword evidence="2" id="KW-0813">Transport</keyword>
<keyword evidence="3" id="KW-0175">Coiled coil</keyword>
<sequence length="1863" mass="222403">MILKSFILGNLVSLCMKIINSVVMVGLYYGFLTTFSIGPSYLFLLRARIMEEGEEGTEKKVSATTGFIAGQLMMFISIYYAPLHLALGRPHTITVLALPYLLFHFFWNNHKHFFDYGSTTRNSMRNLSIQWVFLNNLIFQLFNHFILPSSMLARLVNIYMFRCNNKMLFVTSSFVGWLIGHILFMKWVELVLVWIQQNNSIRSNVLIRSNKYLVSELRNSMDRIFSILLFITCVYYLGRIPSPIVTKKLKETLETEERGESEEETDVEIESTFETKGTKQEQEGSTEEDPSPSLFSEEKEDPDKIDEREEIRVNGKGDEFHFKERFYKDNPVYKTFYLDGNKENSKLEIVKEFQEDKYLLWFEKPLVSFLFDYKRWNRPLRYIKNDRFENAVKNEMSQYFFYTCRSDGKERISFTYPPSLSTFWEMIQRKMSLFQIEKPLCDELSDHWNYMNEQKKNNLSKEFRNRIEAFDKGCITLNVLEKRIRLCNDETNKDYLPKIYDPFLTGPYRGKIKNFFSSSNKTLIKNHIETGWINKIYGLFLTTDYDKLEKKMDTFDRMSLSREKTLLAFPEDEQERIDLENEIKILKFLFNPVITDSEVRKKSIGIKEISKKVPRWSYKLIDELEQQEGGENEEVAEDHEIRSRKAKRVVIFTDKQENTDTNTQNTNNTDEADEVALIRYSQQSDFRRDIIKGSMRAQRRKTVTWELVQASVHSPLFLDRIDKHLFSFNISELVKFIFKNSMDKKTKKLRISDYTEEKRKENEKKKEEQKREEYKREEKVRIEIAEAWDSVLFAQVIRGCILVSQSFLRKYILLPSLIIAKNIVRMLLFQFPEWSEDLKDWNKEMHVKCTYNGVQLSETEFPKNWLTDGIQIKILFPFCLKPWHRSKLRSPQKNLLKLKNKGQKNDFCFLTVWGMETELPFGSPRKKRSFFEPIFKELKNKIIKLQKKSFLVIRFLKQRTKFFLNISKETKKWVVKSILFIKRIIKELSKINPLLFFGLREISELNETKKEKHSIMSNRMIHEPSIQIRFMDLKDFSLTEKKMKDMADRTTTIRNQIDKIVKEKNKDFLTPEVNNKITISSNKKNYPVKRVPPIKNISQKLKRRNARFIRKSYFFIKFLIERIYMDIVLSIISIPRINTQLFFELSKKILDKYISNNETNKEKINKTNKNTLRFISTIKKSAFDISNKNSKSLFDLSSLSQAYVFYKLYQTQLINLYKLRYVLEYHGTSLFLKNEIKNYFEEQEIFHSELRQKNLFNSGMIQWKNWLRGHYQYDLSPIRWYGLVPQKWRTKINQQRTDQNKDLNKRHSDEKKDQLIHYKKVNDFEANSLPNQKYNFQKDYRYDLFSYKSINYENKKHSYIYVSPLGINNKEKTSYDYNIHKGILFNMSGGLIPINNNLGEDGIMNLKTFSDRKFFDWKIFHFCLRKKVDIESWIDPYGNKNAKAGVNNYHLIDKISKKDLSYLTIDQNQEPSKKKNNLFDWMGMNEEILSHPISNLQLWFFPEFFLFFNTYKIKPWIIPIKLLLLNLNTNENGSENQNINRKRKGDPFTLSNDKKIIELESRNQEEKESTSRGNLKSDAQDQENFGSVLSNQEKGIEEDYAGSNMKKRRKKKQYKSNTEAELDFFLKRYLRFQLRWDDSLNQRMINNIKVYCLLLRLINPKEIAISSIQRGEMSLDILMIQKDLTLTELMKKGILIIEPVRLSIKNDGQFLIYQTINISLVHKSKSPINQGYREKGYINKQNLDKSIARHQRMPENGDKNKSDLFVPEKILSTKRRRELRILISFYSRNRNVIHKNPVFFKYIKNCSEVLDKSKRDKNKLIKLKFFLWPNYRLEDLACMNRYWFDTNNSSRFSMVRIHMYPRL</sequence>
<feature type="coiled-coil region" evidence="3">
    <location>
        <begin position="751"/>
        <end position="780"/>
    </location>
</feature>
<keyword evidence="2 5" id="KW-0150">Chloroplast</keyword>
<keyword evidence="2" id="KW-1001">Plastid inner membrane</keyword>
<dbReference type="Pfam" id="PF05758">
    <property type="entry name" value="Ycf1"/>
    <property type="match status" value="1"/>
</dbReference>
<feature type="region of interest" description="Disordered" evidence="4">
    <location>
        <begin position="1559"/>
        <end position="1588"/>
    </location>
</feature>
<evidence type="ECO:0000256" key="1">
    <source>
        <dbReference type="ARBA" id="ARBA00004141"/>
    </source>
</evidence>
<dbReference type="GO" id="GO:0015031">
    <property type="term" value="P:protein transport"/>
    <property type="evidence" value="ECO:0007669"/>
    <property type="project" value="UniProtKB-KW"/>
</dbReference>
<geneLocation type="chloroplast" evidence="5"/>
<evidence type="ECO:0000313" key="5">
    <source>
        <dbReference type="EMBL" id="QCR99614.1"/>
    </source>
</evidence>
<feature type="transmembrane region" description="Helical" evidence="2">
    <location>
        <begin position="21"/>
        <end position="43"/>
    </location>
</feature>
<feature type="compositionally biased region" description="Acidic residues" evidence="4">
    <location>
        <begin position="259"/>
        <end position="271"/>
    </location>
</feature>
<dbReference type="GeneID" id="40507688"/>
<keyword evidence="2" id="KW-0472">Membrane</keyword>
<organism evidence="5">
    <name type="scientific">Lythrum salicaria</name>
    <name type="common">Purple loosestrife</name>
    <dbReference type="NCBI Taxonomy" id="13129"/>
    <lineage>
        <taxon>Eukaryota</taxon>
        <taxon>Viridiplantae</taxon>
        <taxon>Streptophyta</taxon>
        <taxon>Embryophyta</taxon>
        <taxon>Tracheophyta</taxon>
        <taxon>Spermatophyta</taxon>
        <taxon>Magnoliopsida</taxon>
        <taxon>eudicotyledons</taxon>
        <taxon>Gunneridae</taxon>
        <taxon>Pentapetalae</taxon>
        <taxon>rosids</taxon>
        <taxon>malvids</taxon>
        <taxon>Myrtales</taxon>
        <taxon>Lythraceae</taxon>
        <taxon>Lythrum</taxon>
    </lineage>
</organism>
<comment type="similarity">
    <text evidence="2">Belongs to the TIC214 family.</text>
</comment>